<dbReference type="GO" id="GO:0036159">
    <property type="term" value="P:inner dynein arm assembly"/>
    <property type="evidence" value="ECO:0007669"/>
    <property type="project" value="TreeGrafter"/>
</dbReference>
<comment type="function">
    <text evidence="1">Dynein-attachment factor required for cilia motility.</text>
</comment>
<dbReference type="PANTHER" id="PTHR28572">
    <property type="entry name" value="COILED-COIL DOMAIN-CONTAINING PROTEIN 103"/>
    <property type="match status" value="1"/>
</dbReference>
<comment type="subcellular location">
    <subcellularLocation>
        <location evidence="2">Cell projection</location>
        <location evidence="2">Cilium</location>
        <location evidence="2">Flagellum</location>
    </subcellularLocation>
    <subcellularLocation>
        <location evidence="3">Cytoplasm</location>
    </subcellularLocation>
</comment>
<dbReference type="Proteomes" id="UP000762676">
    <property type="component" value="Unassembled WGS sequence"/>
</dbReference>
<evidence type="ECO:0000259" key="13">
    <source>
        <dbReference type="Pfam" id="PF15867"/>
    </source>
</evidence>
<feature type="region of interest" description="Disordered" evidence="11">
    <location>
        <begin position="104"/>
        <end position="126"/>
    </location>
</feature>
<dbReference type="GO" id="GO:0007368">
    <property type="term" value="P:determination of left/right symmetry"/>
    <property type="evidence" value="ECO:0007669"/>
    <property type="project" value="TreeGrafter"/>
</dbReference>
<evidence type="ECO:0000256" key="9">
    <source>
        <dbReference type="ARBA" id="ARBA00023273"/>
    </source>
</evidence>
<keyword evidence="7" id="KW-0282">Flagellum</keyword>
<feature type="domain" description="Dynein attachment factor N-terminal" evidence="13">
    <location>
        <begin position="29"/>
        <end position="98"/>
    </location>
</feature>
<proteinExistence type="inferred from homology"/>
<dbReference type="GO" id="GO:0005576">
    <property type="term" value="C:extracellular region"/>
    <property type="evidence" value="ECO:0007669"/>
    <property type="project" value="GOC"/>
</dbReference>
<evidence type="ECO:0000256" key="1">
    <source>
        <dbReference type="ARBA" id="ARBA00004048"/>
    </source>
</evidence>
<keyword evidence="6" id="KW-0970">Cilium biogenesis/degradation</keyword>
<evidence type="ECO:0000256" key="8">
    <source>
        <dbReference type="ARBA" id="ARBA00023069"/>
    </source>
</evidence>
<dbReference type="InterPro" id="IPR042422">
    <property type="entry name" value="CC103"/>
</dbReference>
<dbReference type="InterPro" id="IPR031733">
    <property type="entry name" value="Dynein_attach_N"/>
</dbReference>
<organism evidence="14 15">
    <name type="scientific">Elysia marginata</name>
    <dbReference type="NCBI Taxonomy" id="1093978"/>
    <lineage>
        <taxon>Eukaryota</taxon>
        <taxon>Metazoa</taxon>
        <taxon>Spiralia</taxon>
        <taxon>Lophotrochozoa</taxon>
        <taxon>Mollusca</taxon>
        <taxon>Gastropoda</taxon>
        <taxon>Heterobranchia</taxon>
        <taxon>Euthyneura</taxon>
        <taxon>Panpulmonata</taxon>
        <taxon>Sacoglossa</taxon>
        <taxon>Placobranchoidea</taxon>
        <taxon>Plakobranchidae</taxon>
        <taxon>Elysia</taxon>
    </lineage>
</organism>
<dbReference type="InterPro" id="IPR025986">
    <property type="entry name" value="RPAP3-like_C"/>
</dbReference>
<comment type="subunit">
    <text evidence="4">Homodimer.</text>
</comment>
<dbReference type="GO" id="GO:0036157">
    <property type="term" value="C:outer dynein arm"/>
    <property type="evidence" value="ECO:0007669"/>
    <property type="project" value="InterPro"/>
</dbReference>
<evidence type="ECO:0000256" key="7">
    <source>
        <dbReference type="ARBA" id="ARBA00022846"/>
    </source>
</evidence>
<evidence type="ECO:0000256" key="3">
    <source>
        <dbReference type="ARBA" id="ARBA00004496"/>
    </source>
</evidence>
<evidence type="ECO:0000256" key="4">
    <source>
        <dbReference type="ARBA" id="ARBA00011738"/>
    </source>
</evidence>
<feature type="domain" description="RNA-polymerase II-associated protein 3-like C-terminal" evidence="12">
    <location>
        <begin position="130"/>
        <end position="219"/>
    </location>
</feature>
<dbReference type="Pfam" id="PF13877">
    <property type="entry name" value="RPAP3_C"/>
    <property type="match status" value="1"/>
</dbReference>
<keyword evidence="9" id="KW-0966">Cell projection</keyword>
<accession>A0AAV4GAZ2</accession>
<evidence type="ECO:0000256" key="10">
    <source>
        <dbReference type="ARBA" id="ARBA00049986"/>
    </source>
</evidence>
<evidence type="ECO:0000256" key="2">
    <source>
        <dbReference type="ARBA" id="ARBA00004230"/>
    </source>
</evidence>
<evidence type="ECO:0000256" key="6">
    <source>
        <dbReference type="ARBA" id="ARBA00022794"/>
    </source>
</evidence>
<reference evidence="14 15" key="1">
    <citation type="journal article" date="2021" name="Elife">
        <title>Chloroplast acquisition without the gene transfer in kleptoplastic sea slugs, Plakobranchus ocellatus.</title>
        <authorList>
            <person name="Maeda T."/>
            <person name="Takahashi S."/>
            <person name="Yoshida T."/>
            <person name="Shimamura S."/>
            <person name="Takaki Y."/>
            <person name="Nagai Y."/>
            <person name="Toyoda A."/>
            <person name="Suzuki Y."/>
            <person name="Arimoto A."/>
            <person name="Ishii H."/>
            <person name="Satoh N."/>
            <person name="Nishiyama T."/>
            <person name="Hasebe M."/>
            <person name="Maruyama T."/>
            <person name="Minagawa J."/>
            <person name="Obokata J."/>
            <person name="Shigenobu S."/>
        </authorList>
    </citation>
    <scope>NUCLEOTIDE SEQUENCE [LARGE SCALE GENOMIC DNA]</scope>
</reference>
<name>A0AAV4GAZ2_9GAST</name>
<keyword evidence="8" id="KW-0969">Cilium</keyword>
<protein>
    <submittedName>
        <fullName evidence="14">Coiled-coil domain-containing protein 103-like</fullName>
    </submittedName>
</protein>
<dbReference type="AlphaFoldDB" id="A0AAV4GAZ2"/>
<evidence type="ECO:0000259" key="12">
    <source>
        <dbReference type="Pfam" id="PF13877"/>
    </source>
</evidence>
<evidence type="ECO:0000313" key="15">
    <source>
        <dbReference type="Proteomes" id="UP000762676"/>
    </source>
</evidence>
<dbReference type="GO" id="GO:0031514">
    <property type="term" value="C:motile cilium"/>
    <property type="evidence" value="ECO:0007669"/>
    <property type="project" value="UniProtKB-SubCell"/>
</dbReference>
<comment type="caution">
    <text evidence="14">The sequence shown here is derived from an EMBL/GenBank/DDBJ whole genome shotgun (WGS) entry which is preliminary data.</text>
</comment>
<evidence type="ECO:0000256" key="11">
    <source>
        <dbReference type="SAM" id="MobiDB-lite"/>
    </source>
</evidence>
<dbReference type="PANTHER" id="PTHR28572:SF1">
    <property type="entry name" value="COILED-COIL DOMAIN-CONTAINING PROTEIN 103"/>
    <property type="match status" value="1"/>
</dbReference>
<dbReference type="Pfam" id="PF15867">
    <property type="entry name" value="Dynein_attach_N"/>
    <property type="match status" value="1"/>
</dbReference>
<dbReference type="EMBL" id="BMAT01004906">
    <property type="protein sequence ID" value="GFR82822.1"/>
    <property type="molecule type" value="Genomic_DNA"/>
</dbReference>
<keyword evidence="15" id="KW-1185">Reference proteome</keyword>
<keyword evidence="5" id="KW-0963">Cytoplasm</keyword>
<sequence length="254" mass="28883">MKVVTFFLPCTTNSVIMTSTKPSYDDDHLDFGKVEKEAKSLVDYDERYWVENSAKIRAVEQRVASYDEFREIVMAAHLKPLEKEDKISSMGTFTQVWNQSALRKSQKDATGADNEANAKDSKDQASFQVPQTGPEFLQRWKRECINLTQKREFLFAVGPSKMCELFKTDISGGLLGEFLECFLHEFSDSQALPVVELLESLSTSQRFSLSLAFLSKKEKEQLIALFEKLGSVHSTEEAASFEERLASLKRIYSV</sequence>
<evidence type="ECO:0000256" key="5">
    <source>
        <dbReference type="ARBA" id="ARBA00022490"/>
    </source>
</evidence>
<dbReference type="GO" id="GO:0003351">
    <property type="term" value="P:epithelial cilium movement involved in extracellular fluid movement"/>
    <property type="evidence" value="ECO:0007669"/>
    <property type="project" value="TreeGrafter"/>
</dbReference>
<comment type="similarity">
    <text evidence="10">Belongs to the DNAAF19/PR46b family.</text>
</comment>
<evidence type="ECO:0000313" key="14">
    <source>
        <dbReference type="EMBL" id="GFR82822.1"/>
    </source>
</evidence>
<gene>
    <name evidence="14" type="ORF">ElyMa_002373300</name>
</gene>